<dbReference type="Pfam" id="PF01869">
    <property type="entry name" value="BcrAD_BadFG"/>
    <property type="match status" value="1"/>
</dbReference>
<dbReference type="KEGG" id="tem:JW646_00090"/>
<protein>
    <submittedName>
        <fullName evidence="2">N-acetylglucosamine kinase</fullName>
    </submittedName>
</protein>
<keyword evidence="2" id="KW-0418">Kinase</keyword>
<evidence type="ECO:0000313" key="3">
    <source>
        <dbReference type="Proteomes" id="UP001198983"/>
    </source>
</evidence>
<dbReference type="RefSeq" id="WP_074917213.1">
    <property type="nucleotide sequence ID" value="NZ_CP081135.1"/>
</dbReference>
<evidence type="ECO:0000313" key="2">
    <source>
        <dbReference type="EMBL" id="UEL47887.1"/>
    </source>
</evidence>
<organism evidence="2 3">
    <name type="scientific">Terrisporobacter hibernicus</name>
    <dbReference type="NCBI Taxonomy" id="2813371"/>
    <lineage>
        <taxon>Bacteria</taxon>
        <taxon>Bacillati</taxon>
        <taxon>Bacillota</taxon>
        <taxon>Clostridia</taxon>
        <taxon>Peptostreptococcales</taxon>
        <taxon>Peptostreptococcaceae</taxon>
        <taxon>Terrisporobacter</taxon>
    </lineage>
</organism>
<dbReference type="GO" id="GO:0016301">
    <property type="term" value="F:kinase activity"/>
    <property type="evidence" value="ECO:0007669"/>
    <property type="project" value="UniProtKB-KW"/>
</dbReference>
<dbReference type="EMBL" id="CP081135">
    <property type="protein sequence ID" value="UEL47887.1"/>
    <property type="molecule type" value="Genomic_DNA"/>
</dbReference>
<dbReference type="AlphaFoldDB" id="A0AAX2ZJN1"/>
<sequence>MSYLVSVDGGGTKTQFTISDLSGNILGNITTGSSNYKSVGIDTAYENINLGLEGMYKDLNINKKDVIRAVFGISGYDSQDDYEIILNIIKKTGLKEEQIYLYNDAVLAFYAQADEPGIVIISGTGSIVLGINSYGGIFRSGGWGYNFSDLGSGYEIGRKALRETLLYCDGCRKYSILFDYILRYYEESSFNNLPYKITSISNNYEIANIATLVILAADLKDYLAMEILEESAKDLSIASINVLDKISKSAEDKLSIVLSGGVFSSNLYRKLVIENIKNMSNCAKIRFLLQENAPVYGGLKLAKKLL</sequence>
<proteinExistence type="predicted"/>
<dbReference type="InterPro" id="IPR052519">
    <property type="entry name" value="Euk-type_GlcNAc_Kinase"/>
</dbReference>
<gene>
    <name evidence="2" type="ORF">JW646_00090</name>
</gene>
<accession>A0AAX2ZJN1</accession>
<dbReference type="InterPro" id="IPR043129">
    <property type="entry name" value="ATPase_NBD"/>
</dbReference>
<dbReference type="Proteomes" id="UP001198983">
    <property type="component" value="Chromosome"/>
</dbReference>
<evidence type="ECO:0000259" key="1">
    <source>
        <dbReference type="Pfam" id="PF01869"/>
    </source>
</evidence>
<dbReference type="PANTHER" id="PTHR43190">
    <property type="entry name" value="N-ACETYL-D-GLUCOSAMINE KINASE"/>
    <property type="match status" value="1"/>
</dbReference>
<keyword evidence="3" id="KW-1185">Reference proteome</keyword>
<dbReference type="InterPro" id="IPR002731">
    <property type="entry name" value="ATPase_BadF"/>
</dbReference>
<dbReference type="CDD" id="cd24007">
    <property type="entry name" value="ASKHA_NBD_eukNAGK-like"/>
    <property type="match status" value="1"/>
</dbReference>
<dbReference type="Gene3D" id="3.30.420.40">
    <property type="match status" value="2"/>
</dbReference>
<feature type="domain" description="ATPase BadF/BadG/BcrA/BcrD type" evidence="1">
    <location>
        <begin position="7"/>
        <end position="281"/>
    </location>
</feature>
<keyword evidence="2" id="KW-0808">Transferase</keyword>
<dbReference type="SUPFAM" id="SSF53067">
    <property type="entry name" value="Actin-like ATPase domain"/>
    <property type="match status" value="2"/>
</dbReference>
<name>A0AAX2ZJN1_9FIRM</name>
<reference evidence="2 3" key="1">
    <citation type="journal article" date="2023" name="Int. J. Syst. Evol. Microbiol.">
        <title>Terrisporobacter hibernicus sp. nov., isolated from bovine faeces in Northern Ireland.</title>
        <authorList>
            <person name="Mitchell M."/>
            <person name="Nguyen S.V."/>
            <person name="Connor M."/>
            <person name="Fairley D.J."/>
            <person name="Donoghue O."/>
            <person name="Marshall H."/>
            <person name="Koolman L."/>
            <person name="McMullan G."/>
            <person name="Schaffer K.E."/>
            <person name="McGrath J.W."/>
            <person name="Fanning S."/>
        </authorList>
    </citation>
    <scope>NUCLEOTIDE SEQUENCE [LARGE SCALE GENOMIC DNA]</scope>
    <source>
        <strain evidence="2 3">MCA3</strain>
    </source>
</reference>
<dbReference type="PANTHER" id="PTHR43190:SF3">
    <property type="entry name" value="N-ACETYL-D-GLUCOSAMINE KINASE"/>
    <property type="match status" value="1"/>
</dbReference>